<feature type="compositionally biased region" description="Acidic residues" evidence="11">
    <location>
        <begin position="920"/>
        <end position="934"/>
    </location>
</feature>
<dbReference type="GO" id="GO:1990180">
    <property type="term" value="P:mitochondrial tRNA 3'-end processing"/>
    <property type="evidence" value="ECO:0007669"/>
    <property type="project" value="TreeGrafter"/>
</dbReference>
<accession>A0A8H5HA43</accession>
<evidence type="ECO:0000259" key="13">
    <source>
        <dbReference type="Pfam" id="PF13691"/>
    </source>
</evidence>
<dbReference type="SUPFAM" id="SSF56281">
    <property type="entry name" value="Metallo-hydrolase/oxidoreductase"/>
    <property type="match status" value="2"/>
</dbReference>
<reference evidence="14 15" key="1">
    <citation type="journal article" date="2020" name="ISME J.">
        <title>Uncovering the hidden diversity of litter-decomposition mechanisms in mushroom-forming fungi.</title>
        <authorList>
            <person name="Floudas D."/>
            <person name="Bentzer J."/>
            <person name="Ahren D."/>
            <person name="Johansson T."/>
            <person name="Persson P."/>
            <person name="Tunlid A."/>
        </authorList>
    </citation>
    <scope>NUCLEOTIDE SEQUENCE [LARGE SCALE GENOMIC DNA]</scope>
    <source>
        <strain evidence="14 15">CBS 661.87</strain>
    </source>
</reference>
<feature type="region of interest" description="Disordered" evidence="11">
    <location>
        <begin position="530"/>
        <end position="557"/>
    </location>
</feature>
<evidence type="ECO:0000256" key="11">
    <source>
        <dbReference type="SAM" id="MobiDB-lite"/>
    </source>
</evidence>
<evidence type="ECO:0000256" key="4">
    <source>
        <dbReference type="ARBA" id="ARBA00012477"/>
    </source>
</evidence>
<keyword evidence="9" id="KW-0378">Hydrolase</keyword>
<evidence type="ECO:0000259" key="12">
    <source>
        <dbReference type="Pfam" id="PF12706"/>
    </source>
</evidence>
<dbReference type="Gene3D" id="3.60.15.10">
    <property type="entry name" value="Ribonuclease Z/Hydroxyacylglutathione hydrolase-like"/>
    <property type="match status" value="2"/>
</dbReference>
<evidence type="ECO:0000313" key="15">
    <source>
        <dbReference type="Proteomes" id="UP000565441"/>
    </source>
</evidence>
<feature type="compositionally biased region" description="Basic and acidic residues" evidence="11">
    <location>
        <begin position="169"/>
        <end position="179"/>
    </location>
</feature>
<dbReference type="Pfam" id="PF13691">
    <property type="entry name" value="Lactamase_B_4"/>
    <property type="match status" value="1"/>
</dbReference>
<sequence>MNWSTSVLTSVSSDTEPTIIVTFDSAKYIFNAGENTNRAFLQSRSNWKRTRGLFFTDVGTKRSSGLPGLLMSFADATIPRLNIVGPPGLLHFMSAMRLYTYRDTLNINPVESSWTPTSSPSPDPLFKDANITVYGLPISPSSESNNSPTSVHEGFATEASEVGQKRKRDPSPDIPEKRPALMNADASSTPLEKMRQSPEFSPDSLEGQTAHEWRELMIKTMFPGTKVKPERELRDRDAPKGKARKEKRSKGKQSTVETTVVESAAAPNPTPTSSEAAPTPAASDVANVDPYRRARLPVGFHRQLPKYARHTPVLASYPTATPTLAYIVVGPRIRGKFDVKAATALGVPSGPLRGQLTKGNTIKFTVKVDDEMVERTVRPEDCIGESEAPGAFIILDIPTTRHIPALLASFEASPFYAKFRSQRPEDIKEHSVRSIFHLCGKGVLEDERYIAFMNGFAPSVHHLIASREHSHDAVTFTSAAFNQLRVNQLDPEIFPLPKFSLSPKKNLESIPSLPPSSCLLASSQELNMRSPAPPVLKETHDSFHSAASSDRPPTLPAKTSEKFIAAKKNVEEYIASGKLHVPQGADVKVIPLGTGSAVPSKYRNVSSTLIQIPNWGNILLDAGEGTWGQLVRQFGLDDTTPNNVWDMLRELRCIYISHIHGDHHMGLAQILAKRRLLDPPPTSPLYLVTIRSVHLYIRELSDLQDLGLDDASGHGVVPIMSEALHWKDTGAYQTYGMWQIGGSEPWTDYETSQRNASNMRRDLGLESFSSVDVLHRTRCYGAVIKHTDGWSIVFSGDTQPTNALVWAGKNATLLIHEATMADDQAEMATQKAHSTFGQAISIGKRMNAEHILLTHFSARYPKMPPSGLAKPSQIPIGEGGRAKEPIVALAFDHANLTIGNMWKVNYYLPALEQSFRDTVAEEGDEEEEEEEEGEGGLVGMEVAVD</sequence>
<evidence type="ECO:0000256" key="10">
    <source>
        <dbReference type="ARBA" id="ARBA00022833"/>
    </source>
</evidence>
<dbReference type="InterPro" id="IPR001279">
    <property type="entry name" value="Metallo-B-lactamas"/>
</dbReference>
<keyword evidence="10" id="KW-0862">Zinc</keyword>
<dbReference type="Pfam" id="PF12706">
    <property type="entry name" value="Lactamase_B_2"/>
    <property type="match status" value="1"/>
</dbReference>
<dbReference type="InterPro" id="IPR027794">
    <property type="entry name" value="tRNase_Z_dom"/>
</dbReference>
<comment type="cofactor">
    <cofactor evidence="2">
        <name>Zn(2+)</name>
        <dbReference type="ChEBI" id="CHEBI:29105"/>
    </cofactor>
</comment>
<dbReference type="GO" id="GO:0042781">
    <property type="term" value="F:3'-tRNA processing endoribonuclease activity"/>
    <property type="evidence" value="ECO:0007669"/>
    <property type="project" value="UniProtKB-EC"/>
</dbReference>
<keyword evidence="8" id="KW-0255">Endonuclease</keyword>
<feature type="domain" description="Metallo-beta-lactamase" evidence="12">
    <location>
        <begin position="775"/>
        <end position="856"/>
    </location>
</feature>
<evidence type="ECO:0000256" key="7">
    <source>
        <dbReference type="ARBA" id="ARBA00022723"/>
    </source>
</evidence>
<feature type="domain" description="tRNase Z endonuclease" evidence="13">
    <location>
        <begin position="7"/>
        <end position="57"/>
    </location>
</feature>
<organism evidence="14 15">
    <name type="scientific">Tricholomella constricta</name>
    <dbReference type="NCBI Taxonomy" id="117010"/>
    <lineage>
        <taxon>Eukaryota</taxon>
        <taxon>Fungi</taxon>
        <taxon>Dikarya</taxon>
        <taxon>Basidiomycota</taxon>
        <taxon>Agaricomycotina</taxon>
        <taxon>Agaricomycetes</taxon>
        <taxon>Agaricomycetidae</taxon>
        <taxon>Agaricales</taxon>
        <taxon>Tricholomatineae</taxon>
        <taxon>Lyophyllaceae</taxon>
        <taxon>Tricholomella</taxon>
    </lineage>
</organism>
<protein>
    <recommendedName>
        <fullName evidence="4">ribonuclease Z</fullName>
        <ecNumber evidence="4">3.1.26.11</ecNumber>
    </recommendedName>
</protein>
<proteinExistence type="inferred from homology"/>
<keyword evidence="5" id="KW-0819">tRNA processing</keyword>
<feature type="compositionally biased region" description="Low complexity" evidence="11">
    <location>
        <begin position="263"/>
        <end position="283"/>
    </location>
</feature>
<comment type="caution">
    <text evidence="14">The sequence shown here is derived from an EMBL/GenBank/DDBJ whole genome shotgun (WGS) entry which is preliminary data.</text>
</comment>
<evidence type="ECO:0000256" key="1">
    <source>
        <dbReference type="ARBA" id="ARBA00000402"/>
    </source>
</evidence>
<evidence type="ECO:0000256" key="6">
    <source>
        <dbReference type="ARBA" id="ARBA00022722"/>
    </source>
</evidence>
<evidence type="ECO:0000313" key="14">
    <source>
        <dbReference type="EMBL" id="KAF5379502.1"/>
    </source>
</evidence>
<dbReference type="PANTHER" id="PTHR12553:SF49">
    <property type="entry name" value="ZINC PHOSPHODIESTERASE ELAC PROTEIN 2"/>
    <property type="match status" value="1"/>
</dbReference>
<feature type="compositionally biased region" description="Basic residues" evidence="11">
    <location>
        <begin position="241"/>
        <end position="251"/>
    </location>
</feature>
<keyword evidence="6" id="KW-0540">Nuclease</keyword>
<dbReference type="PANTHER" id="PTHR12553">
    <property type="entry name" value="ZINC PHOSPHODIESTERASE ELAC PROTEIN 2"/>
    <property type="match status" value="1"/>
</dbReference>
<dbReference type="InterPro" id="IPR036866">
    <property type="entry name" value="RibonucZ/Hydroxyglut_hydro"/>
</dbReference>
<feature type="compositionally biased region" description="Basic and acidic residues" evidence="11">
    <location>
        <begin position="227"/>
        <end position="240"/>
    </location>
</feature>
<dbReference type="EMBL" id="JAACJP010000016">
    <property type="protein sequence ID" value="KAF5379502.1"/>
    <property type="molecule type" value="Genomic_DNA"/>
</dbReference>
<evidence type="ECO:0000256" key="3">
    <source>
        <dbReference type="ARBA" id="ARBA00007823"/>
    </source>
</evidence>
<feature type="compositionally biased region" description="Polar residues" evidence="11">
    <location>
        <begin position="252"/>
        <end position="261"/>
    </location>
</feature>
<dbReference type="GO" id="GO:0046872">
    <property type="term" value="F:metal ion binding"/>
    <property type="evidence" value="ECO:0007669"/>
    <property type="project" value="UniProtKB-KW"/>
</dbReference>
<feature type="compositionally biased region" description="Low complexity" evidence="11">
    <location>
        <begin position="139"/>
        <end position="150"/>
    </location>
</feature>
<dbReference type="InterPro" id="IPR047151">
    <property type="entry name" value="RNZ2-like"/>
</dbReference>
<dbReference type="AlphaFoldDB" id="A0A8H5HA43"/>
<feature type="region of interest" description="Disordered" evidence="11">
    <location>
        <begin position="220"/>
        <end position="283"/>
    </location>
</feature>
<dbReference type="GO" id="GO:0005739">
    <property type="term" value="C:mitochondrion"/>
    <property type="evidence" value="ECO:0007669"/>
    <property type="project" value="TreeGrafter"/>
</dbReference>
<keyword evidence="15" id="KW-1185">Reference proteome</keyword>
<evidence type="ECO:0000256" key="8">
    <source>
        <dbReference type="ARBA" id="ARBA00022759"/>
    </source>
</evidence>
<dbReference type="OrthoDB" id="527344at2759"/>
<feature type="region of interest" description="Disordered" evidence="11">
    <location>
        <begin position="137"/>
        <end position="207"/>
    </location>
</feature>
<evidence type="ECO:0000256" key="2">
    <source>
        <dbReference type="ARBA" id="ARBA00001947"/>
    </source>
</evidence>
<evidence type="ECO:0000256" key="5">
    <source>
        <dbReference type="ARBA" id="ARBA00022694"/>
    </source>
</evidence>
<dbReference type="CDD" id="cd07718">
    <property type="entry name" value="RNaseZ_ELAC1_ELAC2-C-term-like_MBL-fold"/>
    <property type="match status" value="1"/>
</dbReference>
<evidence type="ECO:0000256" key="9">
    <source>
        <dbReference type="ARBA" id="ARBA00022801"/>
    </source>
</evidence>
<name>A0A8H5HA43_9AGAR</name>
<gene>
    <name evidence="14" type="ORF">D9615_006481</name>
</gene>
<comment type="catalytic activity">
    <reaction evidence="1">
        <text>Endonucleolytic cleavage of RNA, removing extra 3' nucleotides from tRNA precursor, generating 3' termini of tRNAs. A 3'-hydroxy group is left at the tRNA terminus and a 5'-phosphoryl group is left at the trailer molecule.</text>
        <dbReference type="EC" id="3.1.26.11"/>
    </reaction>
</comment>
<comment type="similarity">
    <text evidence="3">Belongs to the RNase Z family.</text>
</comment>
<dbReference type="Pfam" id="PF23023">
    <property type="entry name" value="Anti-Pycsar_Apyc1"/>
    <property type="match status" value="1"/>
</dbReference>
<feature type="region of interest" description="Disordered" evidence="11">
    <location>
        <begin position="918"/>
        <end position="945"/>
    </location>
</feature>
<dbReference type="EC" id="3.1.26.11" evidence="4"/>
<dbReference type="Proteomes" id="UP000565441">
    <property type="component" value="Unassembled WGS sequence"/>
</dbReference>
<keyword evidence="7" id="KW-0479">Metal-binding</keyword>